<keyword evidence="2" id="KW-1185">Reference proteome</keyword>
<dbReference type="EMBL" id="AVOT02003831">
    <property type="protein sequence ID" value="MBW0474693.1"/>
    <property type="molecule type" value="Genomic_DNA"/>
</dbReference>
<evidence type="ECO:0000313" key="1">
    <source>
        <dbReference type="EMBL" id="MBW0474693.1"/>
    </source>
</evidence>
<gene>
    <name evidence="1" type="ORF">O181_014408</name>
</gene>
<sequence>MTPLHHHHIGRGILAHHPSGPQQYFASLGDCMELVAFPNECFVQEGFRNWSPHMRMSHNYVPAHATSTTLAHRSAFVSAQEPAHANSGSTYVTPKCAMPLEIKP</sequence>
<comment type="caution">
    <text evidence="1">The sequence shown here is derived from an EMBL/GenBank/DDBJ whole genome shotgun (WGS) entry which is preliminary data.</text>
</comment>
<reference evidence="1" key="1">
    <citation type="submission" date="2021-03" db="EMBL/GenBank/DDBJ databases">
        <title>Draft genome sequence of rust myrtle Austropuccinia psidii MF-1, a brazilian biotype.</title>
        <authorList>
            <person name="Quecine M.C."/>
            <person name="Pachon D.M.R."/>
            <person name="Bonatelli M.L."/>
            <person name="Correr F.H."/>
            <person name="Franceschini L.M."/>
            <person name="Leite T.F."/>
            <person name="Margarido G.R.A."/>
            <person name="Almeida C.A."/>
            <person name="Ferrarezi J.A."/>
            <person name="Labate C.A."/>
        </authorList>
    </citation>
    <scope>NUCLEOTIDE SEQUENCE</scope>
    <source>
        <strain evidence="1">MF-1</strain>
    </source>
</reference>
<evidence type="ECO:0000313" key="2">
    <source>
        <dbReference type="Proteomes" id="UP000765509"/>
    </source>
</evidence>
<name>A0A9Q3C0H4_9BASI</name>
<protein>
    <submittedName>
        <fullName evidence="1">Uncharacterized protein</fullName>
    </submittedName>
</protein>
<organism evidence="1 2">
    <name type="scientific">Austropuccinia psidii MF-1</name>
    <dbReference type="NCBI Taxonomy" id="1389203"/>
    <lineage>
        <taxon>Eukaryota</taxon>
        <taxon>Fungi</taxon>
        <taxon>Dikarya</taxon>
        <taxon>Basidiomycota</taxon>
        <taxon>Pucciniomycotina</taxon>
        <taxon>Pucciniomycetes</taxon>
        <taxon>Pucciniales</taxon>
        <taxon>Sphaerophragmiaceae</taxon>
        <taxon>Austropuccinia</taxon>
    </lineage>
</organism>
<dbReference type="AlphaFoldDB" id="A0A9Q3C0H4"/>
<accession>A0A9Q3C0H4</accession>
<dbReference type="Proteomes" id="UP000765509">
    <property type="component" value="Unassembled WGS sequence"/>
</dbReference>
<proteinExistence type="predicted"/>